<organism evidence="3 4">
    <name type="scientific">Kwoniella mangroviensis CBS 10435</name>
    <dbReference type="NCBI Taxonomy" id="1331196"/>
    <lineage>
        <taxon>Eukaryota</taxon>
        <taxon>Fungi</taxon>
        <taxon>Dikarya</taxon>
        <taxon>Basidiomycota</taxon>
        <taxon>Agaricomycotina</taxon>
        <taxon>Tremellomycetes</taxon>
        <taxon>Tremellales</taxon>
        <taxon>Cryptococcaceae</taxon>
        <taxon>Kwoniella</taxon>
    </lineage>
</organism>
<dbReference type="GO" id="GO:0004672">
    <property type="term" value="F:protein kinase activity"/>
    <property type="evidence" value="ECO:0007669"/>
    <property type="project" value="InterPro"/>
</dbReference>
<proteinExistence type="predicted"/>
<dbReference type="PROSITE" id="PS50011">
    <property type="entry name" value="PROTEIN_KINASE_DOM"/>
    <property type="match status" value="1"/>
</dbReference>
<dbReference type="AlphaFoldDB" id="A0A1B9IU23"/>
<reference evidence="4" key="2">
    <citation type="submission" date="2013-12" db="EMBL/GenBank/DDBJ databases">
        <title>Evolution of pathogenesis and genome organization in the Tremellales.</title>
        <authorList>
            <person name="Cuomo C."/>
            <person name="Litvintseva A."/>
            <person name="Heitman J."/>
            <person name="Chen Y."/>
            <person name="Sun S."/>
            <person name="Springer D."/>
            <person name="Dromer F."/>
            <person name="Young S."/>
            <person name="Zeng Q."/>
            <person name="Chapman S."/>
            <person name="Gujja S."/>
            <person name="Saif S."/>
            <person name="Birren B."/>
        </authorList>
    </citation>
    <scope>NUCLEOTIDE SEQUENCE [LARGE SCALE GENOMIC DNA]</scope>
    <source>
        <strain evidence="4">CBS 10435</strain>
    </source>
</reference>
<reference evidence="3 4" key="1">
    <citation type="submission" date="2013-07" db="EMBL/GenBank/DDBJ databases">
        <title>The Genome Sequence of Kwoniella mangroviensis CBS10435.</title>
        <authorList>
            <consortium name="The Broad Institute Genome Sequencing Platform"/>
            <person name="Cuomo C."/>
            <person name="Litvintseva A."/>
            <person name="Chen Y."/>
            <person name="Heitman J."/>
            <person name="Sun S."/>
            <person name="Springer D."/>
            <person name="Dromer F."/>
            <person name="Young S.K."/>
            <person name="Zeng Q."/>
            <person name="Gargeya S."/>
            <person name="Fitzgerald M."/>
            <person name="Abouelleil A."/>
            <person name="Alvarado L."/>
            <person name="Berlin A.M."/>
            <person name="Chapman S.B."/>
            <person name="Dewar J."/>
            <person name="Goldberg J."/>
            <person name="Griggs A."/>
            <person name="Gujja S."/>
            <person name="Hansen M."/>
            <person name="Howarth C."/>
            <person name="Imamovic A."/>
            <person name="Larimer J."/>
            <person name="McCowan C."/>
            <person name="Murphy C."/>
            <person name="Pearson M."/>
            <person name="Priest M."/>
            <person name="Roberts A."/>
            <person name="Saif S."/>
            <person name="Shea T."/>
            <person name="Sykes S."/>
            <person name="Wortman J."/>
            <person name="Nusbaum C."/>
            <person name="Birren B."/>
        </authorList>
    </citation>
    <scope>NUCLEOTIDE SEQUENCE [LARGE SCALE GENOMIC DNA]</scope>
    <source>
        <strain evidence="3 4">CBS 10435</strain>
    </source>
</reference>
<dbReference type="EMBL" id="KI669461">
    <property type="protein sequence ID" value="OCF59048.1"/>
    <property type="molecule type" value="Genomic_DNA"/>
</dbReference>
<dbReference type="OrthoDB" id="2571614at2759"/>
<gene>
    <name evidence="3" type="ORF">L486_03546</name>
</gene>
<feature type="region of interest" description="Disordered" evidence="1">
    <location>
        <begin position="34"/>
        <end position="66"/>
    </location>
</feature>
<dbReference type="InterPro" id="IPR000719">
    <property type="entry name" value="Prot_kinase_dom"/>
</dbReference>
<dbReference type="InterPro" id="IPR011009">
    <property type="entry name" value="Kinase-like_dom_sf"/>
</dbReference>
<dbReference type="Proteomes" id="UP000092583">
    <property type="component" value="Unassembled WGS sequence"/>
</dbReference>
<protein>
    <recommendedName>
        <fullName evidence="2">Protein kinase domain-containing protein</fullName>
    </recommendedName>
</protein>
<accession>A0A1B9IU23</accession>
<evidence type="ECO:0000313" key="3">
    <source>
        <dbReference type="EMBL" id="OCF59048.1"/>
    </source>
</evidence>
<evidence type="ECO:0000259" key="2">
    <source>
        <dbReference type="PROSITE" id="PS50011"/>
    </source>
</evidence>
<name>A0A1B9IU23_9TREE</name>
<dbReference type="SUPFAM" id="SSF56112">
    <property type="entry name" value="Protein kinase-like (PK-like)"/>
    <property type="match status" value="1"/>
</dbReference>
<evidence type="ECO:0000256" key="1">
    <source>
        <dbReference type="SAM" id="MobiDB-lite"/>
    </source>
</evidence>
<dbReference type="GO" id="GO:0005524">
    <property type="term" value="F:ATP binding"/>
    <property type="evidence" value="ECO:0007669"/>
    <property type="project" value="InterPro"/>
</dbReference>
<evidence type="ECO:0000313" key="4">
    <source>
        <dbReference type="Proteomes" id="UP000092583"/>
    </source>
</evidence>
<sequence>MFTIECSTSVAQEGRSQLASGLRFFRHPESSFLTIGRSSAQPTPPLTHSPKRSTRSTSLNTPLGFFKDDSSVSRPVQAHQLTRRLSQFQLGSFVDQAASETSSPSQSTSLEKILHPVPESDTSDPSKYAPLNTSKVPDVVESISQLSPFQPFGIVESMLGSKPPPASIVQSPPVSAMQTLRVIKYLRPGYLWDFWLADHSQYGKVVLKLVYLPNYPCNRPDYDDYVPPEEVITEALKEESLYLGPLTKLQGELVPKYYGLYHSIPGSYHIAILLEHAGHAIGPGEVDLDEEWQEKLYSAYQRLHRHGVVHRDVSTRHILIDDQERIRLVSFRRSDQKDLKDEDDVGTLMDEAIIVRTRIGPESLDEIDCDSLPAAYYSDLENPESFLQELRDVANAPWPDWVIEHNRRLVDLRLPPSDDINWEEYM</sequence>
<feature type="domain" description="Protein kinase" evidence="2">
    <location>
        <begin position="180"/>
        <end position="426"/>
    </location>
</feature>
<keyword evidence="4" id="KW-1185">Reference proteome</keyword>
<dbReference type="Gene3D" id="1.10.510.10">
    <property type="entry name" value="Transferase(Phosphotransferase) domain 1"/>
    <property type="match status" value="1"/>
</dbReference>